<dbReference type="RefSeq" id="WP_369221049.1">
    <property type="nucleotide sequence ID" value="NZ_CP163441.1"/>
</dbReference>
<dbReference type="EMBL" id="CP163441">
    <property type="protein sequence ID" value="XDQ41389.1"/>
    <property type="molecule type" value="Genomic_DNA"/>
</dbReference>
<protein>
    <submittedName>
        <fullName evidence="1">Uncharacterized protein</fullName>
    </submittedName>
</protein>
<accession>A0AB39QKA0</accession>
<organism evidence="1">
    <name type="scientific">Streptomyces sp. R39</name>
    <dbReference type="NCBI Taxonomy" id="3238631"/>
    <lineage>
        <taxon>Bacteria</taxon>
        <taxon>Bacillati</taxon>
        <taxon>Actinomycetota</taxon>
        <taxon>Actinomycetes</taxon>
        <taxon>Kitasatosporales</taxon>
        <taxon>Streptomycetaceae</taxon>
        <taxon>Streptomyces</taxon>
    </lineage>
</organism>
<gene>
    <name evidence="1" type="ORF">AB5J52_03355</name>
</gene>
<dbReference type="AlphaFoldDB" id="A0AB39QKA0"/>
<reference evidence="1" key="1">
    <citation type="submission" date="2024-07" db="EMBL/GenBank/DDBJ databases">
        <authorList>
            <person name="Yu S.T."/>
        </authorList>
    </citation>
    <scope>NUCLEOTIDE SEQUENCE</scope>
    <source>
        <strain evidence="1">R39</strain>
    </source>
</reference>
<evidence type="ECO:0000313" key="1">
    <source>
        <dbReference type="EMBL" id="XDQ41389.1"/>
    </source>
</evidence>
<proteinExistence type="predicted"/>
<sequence length="124" mass="13675">MADLQTFTARNRRVDHSCDEPFVPAPATRFAGAELKAAPAPLPSTPPGPFGDLSRAPVDEILRIVERVTKGQPNPGRRRRAVQRVFSVLEEMAGDTWQERWLASGFDDEGAESVRVLAREGRPP</sequence>
<name>A0AB39QKA0_9ACTN</name>